<keyword evidence="2" id="KW-0159">Chromosome partition</keyword>
<evidence type="ECO:0000256" key="4">
    <source>
        <dbReference type="SAM" id="MobiDB-lite"/>
    </source>
</evidence>
<dbReference type="GO" id="GO:0051301">
    <property type="term" value="P:cell division"/>
    <property type="evidence" value="ECO:0007669"/>
    <property type="project" value="UniProtKB-KW"/>
</dbReference>
<keyword evidence="2" id="KW-0132">Cell division</keyword>
<evidence type="ECO:0000313" key="6">
    <source>
        <dbReference type="Proteomes" id="UP000316855"/>
    </source>
</evidence>
<dbReference type="Pfam" id="PF02616">
    <property type="entry name" value="SMC_ScpA"/>
    <property type="match status" value="1"/>
</dbReference>
<dbReference type="PANTHER" id="PTHR33969">
    <property type="entry name" value="SEGREGATION AND CONDENSATION PROTEIN A"/>
    <property type="match status" value="1"/>
</dbReference>
<protein>
    <recommendedName>
        <fullName evidence="1 2">Segregation and condensation protein A</fullName>
    </recommendedName>
</protein>
<feature type="region of interest" description="Disordered" evidence="4">
    <location>
        <begin position="243"/>
        <end position="287"/>
    </location>
</feature>
<keyword evidence="2" id="KW-0131">Cell cycle</keyword>
<dbReference type="PANTHER" id="PTHR33969:SF2">
    <property type="entry name" value="SEGREGATION AND CONDENSATION PROTEIN A"/>
    <property type="match status" value="1"/>
</dbReference>
<dbReference type="RefSeq" id="WP_145224607.1">
    <property type="nucleotide sequence ID" value="NZ_CP036343.1"/>
</dbReference>
<gene>
    <name evidence="2 5" type="primary">scpA</name>
    <name evidence="5" type="ORF">Pan161_10420</name>
</gene>
<dbReference type="EMBL" id="CP036343">
    <property type="protein sequence ID" value="QDT89413.1"/>
    <property type="molecule type" value="Genomic_DNA"/>
</dbReference>
<comment type="subcellular location">
    <subcellularLocation>
        <location evidence="2">Cytoplasm</location>
    </subcellularLocation>
    <text evidence="2">Associated with two foci at the outer edges of the nucleoid region in young cells, and at four foci within both cell halves in older cells.</text>
</comment>
<dbReference type="Gene3D" id="6.10.250.2410">
    <property type="match status" value="1"/>
</dbReference>
<dbReference type="GO" id="GO:0005737">
    <property type="term" value="C:cytoplasm"/>
    <property type="evidence" value="ECO:0007669"/>
    <property type="project" value="UniProtKB-SubCell"/>
</dbReference>
<evidence type="ECO:0000256" key="1">
    <source>
        <dbReference type="ARBA" id="ARBA00044777"/>
    </source>
</evidence>
<reference evidence="5 6" key="1">
    <citation type="submission" date="2019-02" db="EMBL/GenBank/DDBJ databases">
        <title>Deep-cultivation of Planctomycetes and their phenomic and genomic characterization uncovers novel biology.</title>
        <authorList>
            <person name="Wiegand S."/>
            <person name="Jogler M."/>
            <person name="Boedeker C."/>
            <person name="Pinto D."/>
            <person name="Vollmers J."/>
            <person name="Rivas-Marin E."/>
            <person name="Kohn T."/>
            <person name="Peeters S.H."/>
            <person name="Heuer A."/>
            <person name="Rast P."/>
            <person name="Oberbeckmann S."/>
            <person name="Bunk B."/>
            <person name="Jeske O."/>
            <person name="Meyerdierks A."/>
            <person name="Storesund J.E."/>
            <person name="Kallscheuer N."/>
            <person name="Luecker S."/>
            <person name="Lage O.M."/>
            <person name="Pohl T."/>
            <person name="Merkel B.J."/>
            <person name="Hornburger P."/>
            <person name="Mueller R.-W."/>
            <person name="Bruemmer F."/>
            <person name="Labrenz M."/>
            <person name="Spormann A.M."/>
            <person name="Op den Camp H."/>
            <person name="Overmann J."/>
            <person name="Amann R."/>
            <person name="Jetten M.S.M."/>
            <person name="Mascher T."/>
            <person name="Medema M.H."/>
            <person name="Devos D.P."/>
            <person name="Kaster A.-K."/>
            <person name="Ovreas L."/>
            <person name="Rohde M."/>
            <person name="Galperin M.Y."/>
            <person name="Jogler C."/>
        </authorList>
    </citation>
    <scope>NUCLEOTIDE SEQUENCE [LARGE SCALE GENOMIC DNA]</scope>
    <source>
        <strain evidence="5 6">Pan161</strain>
    </source>
</reference>
<dbReference type="GO" id="GO:0006260">
    <property type="term" value="P:DNA replication"/>
    <property type="evidence" value="ECO:0007669"/>
    <property type="project" value="UniProtKB-UniRule"/>
</dbReference>
<dbReference type="InterPro" id="IPR003768">
    <property type="entry name" value="ScpA"/>
</dbReference>
<dbReference type="Proteomes" id="UP000316855">
    <property type="component" value="Chromosome"/>
</dbReference>
<evidence type="ECO:0000313" key="5">
    <source>
        <dbReference type="EMBL" id="QDT89413.1"/>
    </source>
</evidence>
<evidence type="ECO:0000256" key="2">
    <source>
        <dbReference type="HAMAP-Rule" id="MF_01805"/>
    </source>
</evidence>
<evidence type="ECO:0000256" key="3">
    <source>
        <dbReference type="SAM" id="Coils"/>
    </source>
</evidence>
<comment type="similarity">
    <text evidence="2">Belongs to the ScpA family.</text>
</comment>
<organism evidence="5 6">
    <name type="scientific">Gimesia algae</name>
    <dbReference type="NCBI Taxonomy" id="2527971"/>
    <lineage>
        <taxon>Bacteria</taxon>
        <taxon>Pseudomonadati</taxon>
        <taxon>Planctomycetota</taxon>
        <taxon>Planctomycetia</taxon>
        <taxon>Planctomycetales</taxon>
        <taxon>Planctomycetaceae</taxon>
        <taxon>Gimesia</taxon>
    </lineage>
</organism>
<sequence>MTTAQYKVDLSVYSGPLDLLLYLIRRNELDILDLPVASITASFNEFLNVLELIDLDLVGDFILMASTLAEIKSRMVLPRAEEEEIAEVIDDPRSDLIQQLLEYKKFKDAANALEEQAAEWQEHYPRLSDERPKSGKDPSEDLIKEVELWDLVSALARVVKRKEVEEHSSITYDDTPISTYVERIGARVRVEQSVTFSSFFEGEKLRSRIIGIFLAILELLRHHHFRAEQPVEHGEIWVMPPLDDTSEATETASDQQAIELETEPAESAPETPAQLESPADDEPESEA</sequence>
<comment type="subunit">
    <text evidence="2">Component of a cohesin-like complex composed of ScpA, ScpB and the Smc homodimer, in which ScpA and ScpB bind to the head domain of Smc. The presence of the three proteins is required for the association of the complex with DNA.</text>
</comment>
<dbReference type="HAMAP" id="MF_01805">
    <property type="entry name" value="ScpA"/>
    <property type="match status" value="1"/>
</dbReference>
<keyword evidence="2" id="KW-0963">Cytoplasm</keyword>
<feature type="coiled-coil region" evidence="3">
    <location>
        <begin position="96"/>
        <end position="130"/>
    </location>
</feature>
<comment type="function">
    <text evidence="2">Participates in chromosomal partition during cell division. May act via the formation of a condensin-like complex containing Smc and ScpB that pull DNA away from mid-cell into both cell halves.</text>
</comment>
<accession>A0A517V8T1</accession>
<dbReference type="OrthoDB" id="9811016at2"/>
<proteinExistence type="inferred from homology"/>
<feature type="compositionally biased region" description="Acidic residues" evidence="4">
    <location>
        <begin position="278"/>
        <end position="287"/>
    </location>
</feature>
<dbReference type="KEGG" id="gax:Pan161_10420"/>
<dbReference type="AlphaFoldDB" id="A0A517V8T1"/>
<dbReference type="GO" id="GO:0007059">
    <property type="term" value="P:chromosome segregation"/>
    <property type="evidence" value="ECO:0007669"/>
    <property type="project" value="UniProtKB-UniRule"/>
</dbReference>
<keyword evidence="3" id="KW-0175">Coiled coil</keyword>
<name>A0A517V8T1_9PLAN</name>
<keyword evidence="6" id="KW-1185">Reference proteome</keyword>